<dbReference type="InterPro" id="IPR036570">
    <property type="entry name" value="HORMA_dom_sf"/>
</dbReference>
<dbReference type="OMA" id="WNVCKGT"/>
<dbReference type="STRING" id="1071380.I2GYX8"/>
<dbReference type="EMBL" id="HE806317">
    <property type="protein sequence ID" value="CCH59330.1"/>
    <property type="molecule type" value="Genomic_DNA"/>
</dbReference>
<dbReference type="AlphaFoldDB" id="I2GYX8"/>
<evidence type="ECO:0000256" key="6">
    <source>
        <dbReference type="SAM" id="MobiDB-lite"/>
    </source>
</evidence>
<comment type="subcellular location">
    <subcellularLocation>
        <location evidence="1">Preautophagosomal structure</location>
    </subcellularLocation>
</comment>
<feature type="domain" description="Autophagy-related protein 13 N-terminal" evidence="7">
    <location>
        <begin position="14"/>
        <end position="283"/>
    </location>
</feature>
<evidence type="ECO:0000313" key="8">
    <source>
        <dbReference type="EMBL" id="CCH59330.1"/>
    </source>
</evidence>
<dbReference type="GeneID" id="14494570"/>
<dbReference type="GO" id="GO:0120095">
    <property type="term" value="C:vacuole-isolation membrane contact site"/>
    <property type="evidence" value="ECO:0007669"/>
    <property type="project" value="EnsemblFungi"/>
</dbReference>
<reference evidence="8 9" key="1">
    <citation type="journal article" date="2011" name="Proc. Natl. Acad. Sci. U.S.A.">
        <title>Evolutionary erosion of yeast sex chromosomes by mating-type switching accidents.</title>
        <authorList>
            <person name="Gordon J.L."/>
            <person name="Armisen D."/>
            <person name="Proux-Wera E."/>
            <person name="Oheigeartaigh S.S."/>
            <person name="Byrne K.P."/>
            <person name="Wolfe K.H."/>
        </authorList>
    </citation>
    <scope>NUCLEOTIDE SEQUENCE [LARGE SCALE GENOMIC DNA]</scope>
    <source>
        <strain evidence="9">ATCC 34711 / CBS 6284 / DSM 70876 / NBRC 10599 / NRRL Y-10934 / UCD 77-7</strain>
    </source>
</reference>
<gene>
    <name evidence="8" type="primary">TBLA0B04950</name>
    <name evidence="8" type="ORF">TBLA_0B04950</name>
</gene>
<proteinExistence type="inferred from homology"/>
<dbReference type="InParanoid" id="I2GYX8"/>
<dbReference type="PANTHER" id="PTHR13430:SF4">
    <property type="entry name" value="AUTOPHAGY-RELATED PROTEIN 13"/>
    <property type="match status" value="1"/>
</dbReference>
<dbReference type="Gene3D" id="6.10.140.1900">
    <property type="match status" value="1"/>
</dbReference>
<dbReference type="GO" id="GO:0060341">
    <property type="term" value="P:regulation of cellular localization"/>
    <property type="evidence" value="ECO:0007669"/>
    <property type="project" value="EnsemblFungi"/>
</dbReference>
<dbReference type="GO" id="GO:0034727">
    <property type="term" value="P:piecemeal microautophagy of the nucleus"/>
    <property type="evidence" value="ECO:0007669"/>
    <property type="project" value="EnsemblFungi"/>
</dbReference>
<dbReference type="RefSeq" id="XP_004178849.1">
    <property type="nucleotide sequence ID" value="XM_004178801.1"/>
</dbReference>
<organism evidence="8 9">
    <name type="scientific">Henningerozyma blattae (strain ATCC 34711 / CBS 6284 / DSM 70876 / NBRC 10599 / NRRL Y-10934 / UCD 77-7)</name>
    <name type="common">Yeast</name>
    <name type="synonym">Tetrapisispora blattae</name>
    <dbReference type="NCBI Taxonomy" id="1071380"/>
    <lineage>
        <taxon>Eukaryota</taxon>
        <taxon>Fungi</taxon>
        <taxon>Dikarya</taxon>
        <taxon>Ascomycota</taxon>
        <taxon>Saccharomycotina</taxon>
        <taxon>Saccharomycetes</taxon>
        <taxon>Saccharomycetales</taxon>
        <taxon>Saccharomycetaceae</taxon>
        <taxon>Henningerozyma</taxon>
    </lineage>
</organism>
<evidence type="ECO:0000259" key="7">
    <source>
        <dbReference type="Pfam" id="PF10033"/>
    </source>
</evidence>
<evidence type="ECO:0000256" key="2">
    <source>
        <dbReference type="ARBA" id="ARBA00005246"/>
    </source>
</evidence>
<dbReference type="Gene3D" id="3.30.900.10">
    <property type="entry name" value="HORMA domain"/>
    <property type="match status" value="1"/>
</dbReference>
<evidence type="ECO:0000313" key="9">
    <source>
        <dbReference type="Proteomes" id="UP000002866"/>
    </source>
</evidence>
<accession>I2GYX8</accession>
<evidence type="ECO:0000256" key="3">
    <source>
        <dbReference type="ARBA" id="ARBA00013801"/>
    </source>
</evidence>
<evidence type="ECO:0000256" key="4">
    <source>
        <dbReference type="ARBA" id="ARBA00023006"/>
    </source>
</evidence>
<dbReference type="GO" id="GO:1990316">
    <property type="term" value="C:Atg1/ULK1 kinase complex"/>
    <property type="evidence" value="ECO:0007669"/>
    <property type="project" value="EnsemblFungi"/>
</dbReference>
<evidence type="ECO:0000256" key="1">
    <source>
        <dbReference type="ARBA" id="ARBA00004329"/>
    </source>
</evidence>
<comment type="similarity">
    <text evidence="2 5">Belongs to the ATG13 family. Fungi subfamily.</text>
</comment>
<dbReference type="GO" id="GO:0010508">
    <property type="term" value="P:positive regulation of autophagy"/>
    <property type="evidence" value="ECO:0007669"/>
    <property type="project" value="EnsemblFungi"/>
</dbReference>
<dbReference type="Proteomes" id="UP000002866">
    <property type="component" value="Chromosome 2"/>
</dbReference>
<dbReference type="OrthoDB" id="70161at2759"/>
<name>I2GYX8_HENB6</name>
<dbReference type="GO" id="GO:0000407">
    <property type="term" value="C:phagophore assembly site"/>
    <property type="evidence" value="ECO:0007669"/>
    <property type="project" value="UniProtKB-SubCell"/>
</dbReference>
<dbReference type="GO" id="GO:0071211">
    <property type="term" value="P:protein targeting to vacuole involved in autophagy"/>
    <property type="evidence" value="ECO:0007669"/>
    <property type="project" value="EnsemblFungi"/>
</dbReference>
<dbReference type="GO" id="GO:0006995">
    <property type="term" value="P:cellular response to nitrogen starvation"/>
    <property type="evidence" value="ECO:0007669"/>
    <property type="project" value="EnsemblFungi"/>
</dbReference>
<dbReference type="FunCoup" id="I2GYX8">
    <property type="interactions" value="50"/>
</dbReference>
<dbReference type="KEGG" id="tbl:TBLA_0B04950"/>
<sequence length="715" mass="81619">MENLISDKELLSLIENFFLKTTLLVCSKRTNQPDSFTEYILNQNETDYSQLVPEFPHIFDMLNPWVHNDYRVLGENDTVTQLHLPPLIIETVLNIRNVPSNQWIKLRDTDGNPWNVCKGTKKSEIVLERWLIELDNTSQMFKNSEQSSTSNSIEKEEIHTDPIGFTNESNTPSSASPDLKKQMSLLFRYLRTFINLLPANDLYMSLKEQNQTLLSIDYKIFDGTKTIVSKGRIGLSKPIINTYMNIMNETNVSTHLEQRKVTPVWTKLGLLRVSVSYRHDCKFEVGLTNKEIVLEKYNDQSLDRYNFGKSSSISPQDNTIPIRNRMDHGSFQRRDFNSGTRIVQPFKTGSMGSPQLNNFHSLNTNNLSSSIIHSTVRSQKSRNNSISAYTSNQNMLHQPFENLSSTSKYSSSFGKLRRHSSIKSNLSLEKPDKFLKQNELHTVPPSDDLIEFVKLIDEKPELKLSEKQSLKNSDSINTSITKFKKLKVGNDILSDNLSMSVSLEQKYLRNKSRSSSHSPIPSVSPTIQFISIPSKVFEDDINEEELNRPPRSREGSFDRSKNYSIHQKIGGILNGKFTSKYLPSQSPLRHDDDNELLFDSPKYSNNQNLRPSPSLYSVDSIPNSFPKSKFPIQKTSNLSFPITATVPAYGNIHRPSLRSTDLLAGKEEVENLPNFSSDSNLHDQTHINTSSKIQHSSDDEDDMVFFMSEMHLHGD</sequence>
<dbReference type="GO" id="GO:0000423">
    <property type="term" value="P:mitophagy"/>
    <property type="evidence" value="ECO:0007669"/>
    <property type="project" value="TreeGrafter"/>
</dbReference>
<dbReference type="GO" id="GO:0034497">
    <property type="term" value="P:protein localization to phagophore assembly site"/>
    <property type="evidence" value="ECO:0007669"/>
    <property type="project" value="EnsemblFungi"/>
</dbReference>
<dbReference type="GO" id="GO:0070772">
    <property type="term" value="C:PAS complex"/>
    <property type="evidence" value="ECO:0007669"/>
    <property type="project" value="EnsemblFungi"/>
</dbReference>
<feature type="compositionally biased region" description="Polar residues" evidence="6">
    <location>
        <begin position="602"/>
        <end position="611"/>
    </location>
</feature>
<keyword evidence="4 5" id="KW-0072">Autophagy</keyword>
<dbReference type="Pfam" id="PF10033">
    <property type="entry name" value="ATG13"/>
    <property type="match status" value="1"/>
</dbReference>
<dbReference type="GO" id="GO:0019887">
    <property type="term" value="F:protein kinase regulator activity"/>
    <property type="evidence" value="ECO:0007669"/>
    <property type="project" value="EnsemblFungi"/>
</dbReference>
<dbReference type="PANTHER" id="PTHR13430">
    <property type="match status" value="1"/>
</dbReference>
<dbReference type="GO" id="GO:0008289">
    <property type="term" value="F:lipid binding"/>
    <property type="evidence" value="ECO:0007669"/>
    <property type="project" value="EnsemblFungi"/>
</dbReference>
<feature type="region of interest" description="Disordered" evidence="6">
    <location>
        <begin position="583"/>
        <end position="611"/>
    </location>
</feature>
<dbReference type="InterPro" id="IPR040182">
    <property type="entry name" value="ATG13"/>
</dbReference>
<keyword evidence="9" id="KW-1185">Reference proteome</keyword>
<dbReference type="GO" id="GO:0005829">
    <property type="term" value="C:cytosol"/>
    <property type="evidence" value="ECO:0007669"/>
    <property type="project" value="TreeGrafter"/>
</dbReference>
<dbReference type="eggNOG" id="KOG4573">
    <property type="taxonomic scope" value="Eukaryota"/>
</dbReference>
<dbReference type="InterPro" id="IPR018731">
    <property type="entry name" value="Atg13_N"/>
</dbReference>
<protein>
    <recommendedName>
        <fullName evidence="3 5">Autophagy-related protein 13</fullName>
    </recommendedName>
</protein>
<dbReference type="HOGENOM" id="CLU_411076_0_0_1"/>
<dbReference type="GO" id="GO:0070016">
    <property type="term" value="F:armadillo repeat domain binding"/>
    <property type="evidence" value="ECO:0007669"/>
    <property type="project" value="EnsemblFungi"/>
</dbReference>
<dbReference type="GO" id="GO:0071255">
    <property type="term" value="P:Cvt vesicle assembly"/>
    <property type="evidence" value="ECO:0007669"/>
    <property type="project" value="EnsemblFungi"/>
</dbReference>
<evidence type="ECO:0000256" key="5">
    <source>
        <dbReference type="RuleBase" id="RU361214"/>
    </source>
</evidence>